<keyword evidence="3" id="KW-1185">Reference proteome</keyword>
<feature type="compositionally biased region" description="Polar residues" evidence="1">
    <location>
        <begin position="1"/>
        <end position="11"/>
    </location>
</feature>
<dbReference type="Proteomes" id="UP000000936">
    <property type="component" value="Chromosome"/>
</dbReference>
<name>D7GHT3_PROFC</name>
<dbReference type="HOGENOM" id="CLU_3390811_0_0_11"/>
<dbReference type="AlphaFoldDB" id="D7GHT3"/>
<accession>D7GHT3</accession>
<gene>
    <name evidence="2" type="ordered locus">PFREUD_01370</name>
</gene>
<protein>
    <submittedName>
        <fullName evidence="2">Uncharacterized protein</fullName>
    </submittedName>
</protein>
<dbReference type="KEGG" id="pfr:PFREUD_01370"/>
<feature type="compositionally biased region" description="Polar residues" evidence="1">
    <location>
        <begin position="18"/>
        <end position="32"/>
    </location>
</feature>
<evidence type="ECO:0000313" key="2">
    <source>
        <dbReference type="EMBL" id="CBL55655.1"/>
    </source>
</evidence>
<evidence type="ECO:0000256" key="1">
    <source>
        <dbReference type="SAM" id="MobiDB-lite"/>
    </source>
</evidence>
<dbReference type="EMBL" id="FN806773">
    <property type="protein sequence ID" value="CBL55655.1"/>
    <property type="molecule type" value="Genomic_DNA"/>
</dbReference>
<sequence length="32" mass="3340">MSSTEAVSSLDTRMPATKRSTTSGSPSILSRP</sequence>
<proteinExistence type="predicted"/>
<evidence type="ECO:0000313" key="3">
    <source>
        <dbReference type="Proteomes" id="UP000000936"/>
    </source>
</evidence>
<organism evidence="2 3">
    <name type="scientific">Propionibacterium freudenreichii subsp. shermanii (strain ATCC 9614 / DSM 4902 / CIP 103027 / NCIMB 8099 / CIRM-BIA1)</name>
    <dbReference type="NCBI Taxonomy" id="754252"/>
    <lineage>
        <taxon>Bacteria</taxon>
        <taxon>Bacillati</taxon>
        <taxon>Actinomycetota</taxon>
        <taxon>Actinomycetes</taxon>
        <taxon>Propionibacteriales</taxon>
        <taxon>Propionibacteriaceae</taxon>
        <taxon>Propionibacterium</taxon>
    </lineage>
</organism>
<feature type="region of interest" description="Disordered" evidence="1">
    <location>
        <begin position="1"/>
        <end position="32"/>
    </location>
</feature>
<reference evidence="2 3" key="1">
    <citation type="journal article" date="2010" name="PLoS ONE">
        <title>The complete genome of Propionibacterium freudenreichii CIRM-BIA1, a hardy actinobacterium with food and probiotic applications.</title>
        <authorList>
            <person name="Falentin H."/>
            <person name="Deutsch S.M."/>
            <person name="Jan G."/>
            <person name="Loux V."/>
            <person name="Thierry A."/>
            <person name="Parayre S."/>
            <person name="Maillard M.B."/>
            <person name="Dherbecourt J."/>
            <person name="Cousin F.J."/>
            <person name="Jardin J."/>
            <person name="Siguier P."/>
            <person name="Couloux A."/>
            <person name="Barbe V."/>
            <person name="Vacherie B."/>
            <person name="Wincker P."/>
            <person name="Gibrat J.F."/>
            <person name="Gaillardin C."/>
            <person name="Lortal S."/>
        </authorList>
    </citation>
    <scope>NUCLEOTIDE SEQUENCE [LARGE SCALE GENOMIC DNA]</scope>
    <source>
        <strain evidence="3">ATCC 9614 / DSM 4902 / CIP 103027 / NCIMB 8099 / CIRM-BIA1</strain>
    </source>
</reference>